<feature type="transmembrane region" description="Helical" evidence="1">
    <location>
        <begin position="213"/>
        <end position="233"/>
    </location>
</feature>
<accession>A0A327ZQL0</accession>
<sequence>MRRLTIVDSLRGFSLLGILFANLLIFQFGITGAKYPDFYGLNTIDKILLYTDYVLIHDSAMPIFLLLFGFGVVKMSESLMRQNKSVNLVLIRRGIMLFVIGILHAIFLFNGDILSLYGCMLLCFFWLVKRHIKVMYAMIGLCILIILCMGLFSYNDKSENTQLTTHNQLSLKQEQFLSKEMKVYKYGNTYERRKFFQTEDYPFTSEETELSTISAFISIFYVPIFFIMGMIFAKNNFFSANNTKFIKIMIILMPIFLLFKSIMLFYPQNSWTTDLGTLSTYAVSLSYIALFMFVYYRYQDAKIFNYFESVGKLSLTNYISQSIFHAWIYYGFGLHRFGDNSFTLSLLIALIFYILQMVASHRYMQHFKYGPLEYLVRMVSYWSLHPKKAV</sequence>
<keyword evidence="4" id="KW-1185">Reference proteome</keyword>
<feature type="transmembrane region" description="Helical" evidence="1">
    <location>
        <begin position="53"/>
        <end position="73"/>
    </location>
</feature>
<feature type="transmembrane region" description="Helical" evidence="1">
    <location>
        <begin position="310"/>
        <end position="330"/>
    </location>
</feature>
<dbReference type="RefSeq" id="WP_111715920.1">
    <property type="nucleotide sequence ID" value="NZ_JBHSSR010000013.1"/>
</dbReference>
<feature type="transmembrane region" description="Helical" evidence="1">
    <location>
        <begin position="278"/>
        <end position="298"/>
    </location>
</feature>
<dbReference type="AlphaFoldDB" id="A0A327ZQL0"/>
<dbReference type="Proteomes" id="UP000249808">
    <property type="component" value="Unassembled WGS sequence"/>
</dbReference>
<feature type="transmembrane region" description="Helical" evidence="1">
    <location>
        <begin position="85"/>
        <end position="107"/>
    </location>
</feature>
<feature type="domain" description="DUF418" evidence="2">
    <location>
        <begin position="233"/>
        <end position="382"/>
    </location>
</feature>
<feature type="transmembrane region" description="Helical" evidence="1">
    <location>
        <begin position="245"/>
        <end position="266"/>
    </location>
</feature>
<dbReference type="PANTHER" id="PTHR30590">
    <property type="entry name" value="INNER MEMBRANE PROTEIN"/>
    <property type="match status" value="1"/>
</dbReference>
<dbReference type="InterPro" id="IPR052529">
    <property type="entry name" value="Bact_Transport_Assoc"/>
</dbReference>
<protein>
    <recommendedName>
        <fullName evidence="2">DUF418 domain-containing protein</fullName>
    </recommendedName>
</protein>
<comment type="caution">
    <text evidence="3">The sequence shown here is derived from an EMBL/GenBank/DDBJ whole genome shotgun (WGS) entry which is preliminary data.</text>
</comment>
<keyword evidence="1" id="KW-1133">Transmembrane helix</keyword>
<keyword evidence="1" id="KW-0472">Membrane</keyword>
<evidence type="ECO:0000259" key="2">
    <source>
        <dbReference type="Pfam" id="PF04235"/>
    </source>
</evidence>
<reference evidence="3 4" key="1">
    <citation type="journal article" date="2018" name="Front. Microbiol.">
        <title>Description and Comparative Genomics of Macrococcus caseolyticus subsp. hominis subsp. nov., Macrococcus goetzii sp. nov., Macrococcus epidermidis sp. nov., and Macrococcus bohemicus sp. nov., Novel Macrococci From Human Clinical Material With Virulence Potential and Suspected Uptake of Foreign DNA by Natural Transformation.</title>
        <authorList>
            <person name="Maslanova I."/>
            <person name="Wertheimer Z."/>
            <person name="Sedlacek I."/>
            <person name="Svec P."/>
            <person name="Indrakova A."/>
            <person name="Kovarovic V."/>
            <person name="Schumann P."/>
            <person name="Sproer C."/>
            <person name="Kralova S."/>
            <person name="Sedo O."/>
            <person name="Kristofova L."/>
            <person name="Vrbovska V."/>
            <person name="Fuzik T."/>
            <person name="Petras P."/>
            <person name="Zdrahal Z."/>
            <person name="Ruzickova V."/>
            <person name="Doskar J."/>
            <person name="Pantucek R."/>
        </authorList>
    </citation>
    <scope>NUCLEOTIDE SEQUENCE [LARGE SCALE GENOMIC DNA]</scope>
    <source>
        <strain evidence="3 4">01/688</strain>
    </source>
</reference>
<evidence type="ECO:0000256" key="1">
    <source>
        <dbReference type="SAM" id="Phobius"/>
    </source>
</evidence>
<evidence type="ECO:0000313" key="3">
    <source>
        <dbReference type="EMBL" id="RAK44593.1"/>
    </source>
</evidence>
<dbReference type="PANTHER" id="PTHR30590:SF3">
    <property type="entry name" value="HYPOTHETICAL MEMBRANE SPANNING PROTEIN"/>
    <property type="match status" value="1"/>
</dbReference>
<evidence type="ECO:0000313" key="4">
    <source>
        <dbReference type="Proteomes" id="UP000249808"/>
    </source>
</evidence>
<proteinExistence type="predicted"/>
<dbReference type="EMBL" id="PZJH01000003">
    <property type="protein sequence ID" value="RAK44593.1"/>
    <property type="molecule type" value="Genomic_DNA"/>
</dbReference>
<keyword evidence="1" id="KW-0812">Transmembrane</keyword>
<feature type="transmembrane region" description="Helical" evidence="1">
    <location>
        <begin position="113"/>
        <end position="128"/>
    </location>
</feature>
<feature type="transmembrane region" description="Helical" evidence="1">
    <location>
        <begin position="12"/>
        <end position="33"/>
    </location>
</feature>
<feature type="transmembrane region" description="Helical" evidence="1">
    <location>
        <begin position="342"/>
        <end position="359"/>
    </location>
</feature>
<feature type="transmembrane region" description="Helical" evidence="1">
    <location>
        <begin position="135"/>
        <end position="154"/>
    </location>
</feature>
<gene>
    <name evidence="3" type="ORF">BHU61_07720</name>
</gene>
<name>A0A327ZQL0_9STAP</name>
<dbReference type="InterPro" id="IPR007349">
    <property type="entry name" value="DUF418"/>
</dbReference>
<organism evidence="3 4">
    <name type="scientific">Macrococcus epidermidis</name>
    <dbReference type="NCBI Taxonomy" id="1902580"/>
    <lineage>
        <taxon>Bacteria</taxon>
        <taxon>Bacillati</taxon>
        <taxon>Bacillota</taxon>
        <taxon>Bacilli</taxon>
        <taxon>Bacillales</taxon>
        <taxon>Staphylococcaceae</taxon>
        <taxon>Macrococcus</taxon>
    </lineage>
</organism>
<dbReference type="Pfam" id="PF04235">
    <property type="entry name" value="DUF418"/>
    <property type="match status" value="1"/>
</dbReference>